<gene>
    <name evidence="11" type="ORF">Y5W_02281</name>
</gene>
<evidence type="ECO:0000256" key="9">
    <source>
        <dbReference type="SAM" id="SignalP"/>
    </source>
</evidence>
<accession>A0ABS0AS69</accession>
<evidence type="ECO:0000256" key="5">
    <source>
        <dbReference type="ARBA" id="ARBA00022692"/>
    </source>
</evidence>
<evidence type="ECO:0000259" key="10">
    <source>
        <dbReference type="PROSITE" id="PS51779"/>
    </source>
</evidence>
<dbReference type="InterPro" id="IPR051544">
    <property type="entry name" value="TPS_OM_transporter"/>
</dbReference>
<evidence type="ECO:0000256" key="7">
    <source>
        <dbReference type="ARBA" id="ARBA00023136"/>
    </source>
</evidence>
<evidence type="ECO:0000256" key="1">
    <source>
        <dbReference type="ARBA" id="ARBA00004442"/>
    </source>
</evidence>
<keyword evidence="6" id="KW-0653">Protein transport</keyword>
<sequence>MTRTLAPFAVTALFLLAGTPALAQTAPDAGQILQQNREPRDAPPAPSVDLRLDGEPLTEGKAGGATVTLDTITLEGNTVFSDARLHEVLDGALGEPRDLAGLQALANRLSRFYRDHGYPFALAILPAQDLSDGNLTLRIVEGRYDRARTSGPEPLASELQPWLAPLEPGTPIASAPLSRRLLLMGDLPGVGIEPVMRPGRRPGTGELEVRVRPTARVTGLIGADNHGNRFSGEYRGRAGVAVNRLLTVGDRLDVSALYTSEDTWLGSLAYALPLGTSGLSGELSYARNDYTLGHGFEGYTGQADVYSARLRYPLLRRQQSNLTLFGGLRYKELKDDIDLFDYRKATDSRALPLGLTFDARDGLGRGGITWGQLTLTPGRIDIEQKVLGDRDYGFTTVSLDVSRRQVLGHGLDLYARFNGQWADRDDLDGSESFYLGGPNAVRAYPVGEGSDARGWLTQLELRYRAGKGWSPFIFHDTGRTPNGGVDQGEDRRVAGAGVGLRYARGGLSLSLTSAWKTDGGDAQSDDDQRDPQLWANLGYRF</sequence>
<keyword evidence="3" id="KW-0813">Transport</keyword>
<dbReference type="Pfam" id="PF03865">
    <property type="entry name" value="ShlB"/>
    <property type="match status" value="1"/>
</dbReference>
<feature type="signal peptide" evidence="9">
    <location>
        <begin position="1"/>
        <end position="23"/>
    </location>
</feature>
<keyword evidence="5" id="KW-0812">Transmembrane</keyword>
<evidence type="ECO:0000313" key="11">
    <source>
        <dbReference type="EMBL" id="MBF5056987.1"/>
    </source>
</evidence>
<evidence type="ECO:0000256" key="6">
    <source>
        <dbReference type="ARBA" id="ARBA00022927"/>
    </source>
</evidence>
<dbReference type="PROSITE" id="PS51779">
    <property type="entry name" value="POTRA"/>
    <property type="match status" value="1"/>
</dbReference>
<evidence type="ECO:0000256" key="4">
    <source>
        <dbReference type="ARBA" id="ARBA00022452"/>
    </source>
</evidence>
<dbReference type="RefSeq" id="WP_194865332.1">
    <property type="nucleotide sequence ID" value="NZ_ARXX01000033.1"/>
</dbReference>
<keyword evidence="9" id="KW-0732">Signal</keyword>
<feature type="domain" description="POTRA" evidence="10">
    <location>
        <begin position="67"/>
        <end position="142"/>
    </location>
</feature>
<dbReference type="Gene3D" id="2.40.160.50">
    <property type="entry name" value="membrane protein fhac: a member of the omp85/tpsb transporter family"/>
    <property type="match status" value="1"/>
</dbReference>
<dbReference type="PANTHER" id="PTHR34597">
    <property type="entry name" value="SLR1661 PROTEIN"/>
    <property type="match status" value="1"/>
</dbReference>
<dbReference type="InterPro" id="IPR034746">
    <property type="entry name" value="POTRA"/>
</dbReference>
<reference evidence="11 12" key="1">
    <citation type="submission" date="2012-09" db="EMBL/GenBank/DDBJ databases">
        <title>Genome Sequence of alkane-degrading Bacterium Alcanivorax sp. 521-1.</title>
        <authorList>
            <person name="Lai Q."/>
            <person name="Shao Z."/>
        </authorList>
    </citation>
    <scope>NUCLEOTIDE SEQUENCE [LARGE SCALE GENOMIC DNA]</scope>
    <source>
        <strain evidence="11 12">521-1</strain>
    </source>
</reference>
<evidence type="ECO:0000256" key="2">
    <source>
        <dbReference type="ARBA" id="ARBA00009055"/>
    </source>
</evidence>
<evidence type="ECO:0000256" key="8">
    <source>
        <dbReference type="ARBA" id="ARBA00023237"/>
    </source>
</evidence>
<protein>
    <submittedName>
        <fullName evidence="11">Activation/secretion signal peptide protein</fullName>
    </submittedName>
</protein>
<dbReference type="PANTHER" id="PTHR34597:SF3">
    <property type="entry name" value="OUTER MEMBRANE TRANSPORTER CDIB"/>
    <property type="match status" value="1"/>
</dbReference>
<evidence type="ECO:0000313" key="12">
    <source>
        <dbReference type="Proteomes" id="UP000662703"/>
    </source>
</evidence>
<dbReference type="InterPro" id="IPR005565">
    <property type="entry name" value="Hemolysn_activator_HlyB_C"/>
</dbReference>
<dbReference type="InterPro" id="IPR013686">
    <property type="entry name" value="Polypept-transport_assoc_ShlB"/>
</dbReference>
<comment type="caution">
    <text evidence="11">The sequence shown here is derived from an EMBL/GenBank/DDBJ whole genome shotgun (WGS) entry which is preliminary data.</text>
</comment>
<dbReference type="Gene3D" id="3.10.20.310">
    <property type="entry name" value="membrane protein fhac"/>
    <property type="match status" value="1"/>
</dbReference>
<organism evidence="11 12">
    <name type="scientific">Alloalcanivorax profundimaris</name>
    <dbReference type="NCBI Taxonomy" id="2735259"/>
    <lineage>
        <taxon>Bacteria</taxon>
        <taxon>Pseudomonadati</taxon>
        <taxon>Pseudomonadota</taxon>
        <taxon>Gammaproteobacteria</taxon>
        <taxon>Oceanospirillales</taxon>
        <taxon>Alcanivoracaceae</taxon>
        <taxon>Alloalcanivorax</taxon>
    </lineage>
</organism>
<name>A0ABS0AS69_9GAMM</name>
<dbReference type="EMBL" id="ARXX01000033">
    <property type="protein sequence ID" value="MBF5056987.1"/>
    <property type="molecule type" value="Genomic_DNA"/>
</dbReference>
<keyword evidence="7" id="KW-0472">Membrane</keyword>
<comment type="similarity">
    <text evidence="2">Belongs to the TPS (TC 1.B.20) family.</text>
</comment>
<keyword evidence="8" id="KW-0998">Cell outer membrane</keyword>
<keyword evidence="4" id="KW-1134">Transmembrane beta strand</keyword>
<dbReference type="Pfam" id="PF08479">
    <property type="entry name" value="POTRA_2"/>
    <property type="match status" value="1"/>
</dbReference>
<proteinExistence type="inferred from homology"/>
<dbReference type="Proteomes" id="UP000662703">
    <property type="component" value="Unassembled WGS sequence"/>
</dbReference>
<evidence type="ECO:0000256" key="3">
    <source>
        <dbReference type="ARBA" id="ARBA00022448"/>
    </source>
</evidence>
<feature type="chain" id="PRO_5046658335" evidence="9">
    <location>
        <begin position="24"/>
        <end position="541"/>
    </location>
</feature>
<keyword evidence="12" id="KW-1185">Reference proteome</keyword>
<comment type="subcellular location">
    <subcellularLocation>
        <location evidence="1">Cell outer membrane</location>
    </subcellularLocation>
</comment>